<keyword evidence="8" id="KW-0999">Mitochondrion inner membrane</keyword>
<dbReference type="PANTHER" id="PTHR13172">
    <property type="entry name" value="MITOCHONDRIAL IMPORT INNER MEMBRANE TRANSLOCASE SUBUNIT TIM9B"/>
    <property type="match status" value="1"/>
</dbReference>
<keyword evidence="8" id="KW-0472">Membrane</keyword>
<dbReference type="InterPro" id="IPR035427">
    <property type="entry name" value="Tim10-like_dom_sf"/>
</dbReference>
<comment type="domain">
    <text evidence="8">The twin CX3C motif contains 4 conserved Cys residues that form 2 disulfide bonds in the mitochondrial intermembrane space.</text>
</comment>
<dbReference type="RefSeq" id="XP_014154202.1">
    <property type="nucleotide sequence ID" value="XM_014298727.1"/>
</dbReference>
<comment type="function">
    <text evidence="8">Mitochondrial intermembrane chaperone that participates in the import and insertion of some multi-pass transmembrane proteins into the mitochondrial inner membrane. Also required for the transfer of beta-barrel precursors from the TOM complex to the sorting and assembly machinery (SAM complex) of the outer membrane. Acts as a chaperone-like protein that protects the hydrophobic precursors from aggregation and guide them through the mitochondrial intermembrane space.</text>
</comment>
<evidence type="ECO:0000256" key="3">
    <source>
        <dbReference type="ARBA" id="ARBA00022833"/>
    </source>
</evidence>
<evidence type="ECO:0000256" key="7">
    <source>
        <dbReference type="ARBA" id="ARBA00023157"/>
    </source>
</evidence>
<keyword evidence="3" id="KW-0862">Zinc</keyword>
<keyword evidence="1 8" id="KW-0813">Transport</keyword>
<keyword evidence="4 8" id="KW-0653">Protein transport</keyword>
<dbReference type="InterPro" id="IPR050673">
    <property type="entry name" value="Mito_inner_translocase_sub"/>
</dbReference>
<dbReference type="GO" id="GO:0005743">
    <property type="term" value="C:mitochondrial inner membrane"/>
    <property type="evidence" value="ECO:0007669"/>
    <property type="project" value="UniProtKB-SubCell"/>
</dbReference>
<proteinExistence type="inferred from homology"/>
<evidence type="ECO:0000259" key="9">
    <source>
        <dbReference type="Pfam" id="PF02953"/>
    </source>
</evidence>
<keyword evidence="11" id="KW-1185">Reference proteome</keyword>
<reference evidence="10 11" key="1">
    <citation type="submission" date="2011-02" db="EMBL/GenBank/DDBJ databases">
        <title>The Genome Sequence of Sphaeroforma arctica JP610.</title>
        <authorList>
            <consortium name="The Broad Institute Genome Sequencing Platform"/>
            <person name="Russ C."/>
            <person name="Cuomo C."/>
            <person name="Young S.K."/>
            <person name="Zeng Q."/>
            <person name="Gargeya S."/>
            <person name="Alvarado L."/>
            <person name="Berlin A."/>
            <person name="Chapman S.B."/>
            <person name="Chen Z."/>
            <person name="Freedman E."/>
            <person name="Gellesch M."/>
            <person name="Goldberg J."/>
            <person name="Griggs A."/>
            <person name="Gujja S."/>
            <person name="Heilman E."/>
            <person name="Heiman D."/>
            <person name="Howarth C."/>
            <person name="Mehta T."/>
            <person name="Neiman D."/>
            <person name="Pearson M."/>
            <person name="Roberts A."/>
            <person name="Saif S."/>
            <person name="Shea T."/>
            <person name="Shenoy N."/>
            <person name="Sisk P."/>
            <person name="Stolte C."/>
            <person name="Sykes S."/>
            <person name="White J."/>
            <person name="Yandava C."/>
            <person name="Burger G."/>
            <person name="Gray M.W."/>
            <person name="Holland P.W.H."/>
            <person name="King N."/>
            <person name="Lang F.B.F."/>
            <person name="Roger A.J."/>
            <person name="Ruiz-Trillo I."/>
            <person name="Haas B."/>
            <person name="Nusbaum C."/>
            <person name="Birren B."/>
        </authorList>
    </citation>
    <scope>NUCLEOTIDE SEQUENCE [LARGE SCALE GENOMIC DNA]</scope>
    <source>
        <strain evidence="10 11">JP610</strain>
    </source>
</reference>
<dbReference type="GO" id="GO:0046872">
    <property type="term" value="F:metal ion binding"/>
    <property type="evidence" value="ECO:0007669"/>
    <property type="project" value="UniProtKB-KW"/>
</dbReference>
<dbReference type="Gene3D" id="1.10.287.810">
    <property type="entry name" value="Mitochondrial import inner membrane translocase subunit tim13 like domains"/>
    <property type="match status" value="1"/>
</dbReference>
<evidence type="ECO:0000256" key="6">
    <source>
        <dbReference type="ARBA" id="ARBA00023128"/>
    </source>
</evidence>
<dbReference type="OrthoDB" id="1551503at2759"/>
<evidence type="ECO:0000256" key="8">
    <source>
        <dbReference type="RuleBase" id="RU367043"/>
    </source>
</evidence>
<keyword evidence="2" id="KW-0479">Metal-binding</keyword>
<sequence length="85" mass="10133">MDFSALNNEDRVYIEKVMEKKQMQDFLQLYSKLSIRCFSDCVNDFSTRTITDKESACTTLCVEKFIKMSQRMSQRFAEQHMINQQ</sequence>
<dbReference type="EMBL" id="KQ242170">
    <property type="protein sequence ID" value="KNC80300.1"/>
    <property type="molecule type" value="Genomic_DNA"/>
</dbReference>
<feature type="domain" description="Tim10-like" evidence="9">
    <location>
        <begin position="16"/>
        <end position="78"/>
    </location>
</feature>
<evidence type="ECO:0000256" key="4">
    <source>
        <dbReference type="ARBA" id="ARBA00022927"/>
    </source>
</evidence>
<comment type="subunit">
    <text evidence="8">Heterohexamer.</text>
</comment>
<comment type="subcellular location">
    <subcellularLocation>
        <location evidence="8">Mitochondrion inner membrane</location>
        <topology evidence="8">Peripheral membrane protein</topology>
        <orientation evidence="8">Intermembrane side</orientation>
    </subcellularLocation>
</comment>
<dbReference type="GO" id="GO:0015031">
    <property type="term" value="P:protein transport"/>
    <property type="evidence" value="ECO:0007669"/>
    <property type="project" value="UniProtKB-KW"/>
</dbReference>
<organism evidence="10 11">
    <name type="scientific">Sphaeroforma arctica JP610</name>
    <dbReference type="NCBI Taxonomy" id="667725"/>
    <lineage>
        <taxon>Eukaryota</taxon>
        <taxon>Ichthyosporea</taxon>
        <taxon>Ichthyophonida</taxon>
        <taxon>Sphaeroforma</taxon>
    </lineage>
</organism>
<keyword evidence="5 8" id="KW-0811">Translocation</keyword>
<protein>
    <recommendedName>
        <fullName evidence="8">Mitochondrial import inner membrane translocase subunit</fullName>
    </recommendedName>
</protein>
<dbReference type="Pfam" id="PF02953">
    <property type="entry name" value="zf-Tim10_DDP"/>
    <property type="match status" value="1"/>
</dbReference>
<dbReference type="eggNOG" id="KOG3479">
    <property type="taxonomic scope" value="Eukaryota"/>
</dbReference>
<comment type="similarity">
    <text evidence="8">Belongs to the small Tim family.</text>
</comment>
<keyword evidence="6 8" id="KW-0496">Mitochondrion</keyword>
<keyword evidence="8" id="KW-0143">Chaperone</keyword>
<evidence type="ECO:0000256" key="1">
    <source>
        <dbReference type="ARBA" id="ARBA00022448"/>
    </source>
</evidence>
<evidence type="ECO:0000256" key="5">
    <source>
        <dbReference type="ARBA" id="ARBA00023010"/>
    </source>
</evidence>
<evidence type="ECO:0000256" key="2">
    <source>
        <dbReference type="ARBA" id="ARBA00022723"/>
    </source>
</evidence>
<dbReference type="InterPro" id="IPR004217">
    <property type="entry name" value="Tim10-like"/>
</dbReference>
<dbReference type="GeneID" id="25907839"/>
<accession>A0A0L0FTX9</accession>
<dbReference type="Proteomes" id="UP000054560">
    <property type="component" value="Unassembled WGS sequence"/>
</dbReference>
<dbReference type="AlphaFoldDB" id="A0A0L0FTX9"/>
<dbReference type="STRING" id="667725.A0A0L0FTX9"/>
<evidence type="ECO:0000313" key="10">
    <source>
        <dbReference type="EMBL" id="KNC80300.1"/>
    </source>
</evidence>
<gene>
    <name evidence="10" type="ORF">SARC_07335</name>
</gene>
<keyword evidence="7 8" id="KW-1015">Disulfide bond</keyword>
<evidence type="ECO:0000313" key="11">
    <source>
        <dbReference type="Proteomes" id="UP000054560"/>
    </source>
</evidence>
<dbReference type="SUPFAM" id="SSF144122">
    <property type="entry name" value="Tim10-like"/>
    <property type="match status" value="1"/>
</dbReference>
<name>A0A0L0FTX9_9EUKA</name>